<dbReference type="InterPro" id="IPR055972">
    <property type="entry name" value="DUF7550"/>
</dbReference>
<evidence type="ECO:0000313" key="4">
    <source>
        <dbReference type="Proteomes" id="UP001597034"/>
    </source>
</evidence>
<dbReference type="Proteomes" id="UP001597034">
    <property type="component" value="Unassembled WGS sequence"/>
</dbReference>
<evidence type="ECO:0000256" key="2">
    <source>
        <dbReference type="SAM" id="Phobius"/>
    </source>
</evidence>
<feature type="transmembrane region" description="Helical" evidence="2">
    <location>
        <begin position="50"/>
        <end position="71"/>
    </location>
</feature>
<proteinExistence type="predicted"/>
<feature type="region of interest" description="Disordered" evidence="1">
    <location>
        <begin position="1"/>
        <end position="42"/>
    </location>
</feature>
<dbReference type="Pfam" id="PF24418">
    <property type="entry name" value="DUF7550"/>
    <property type="match status" value="1"/>
</dbReference>
<evidence type="ECO:0000256" key="1">
    <source>
        <dbReference type="SAM" id="MobiDB-lite"/>
    </source>
</evidence>
<keyword evidence="2" id="KW-0472">Membrane</keyword>
<comment type="caution">
    <text evidence="3">The sequence shown here is derived from an EMBL/GenBank/DDBJ whole genome shotgun (WGS) entry which is preliminary data.</text>
</comment>
<dbReference type="RefSeq" id="WP_256400069.1">
    <property type="nucleotide sequence ID" value="NZ_JANHJR010000002.1"/>
</dbReference>
<organism evidence="3 4">
    <name type="scientific">Haloarchaeobius litoreus</name>
    <dbReference type="NCBI Taxonomy" id="755306"/>
    <lineage>
        <taxon>Archaea</taxon>
        <taxon>Methanobacteriati</taxon>
        <taxon>Methanobacteriota</taxon>
        <taxon>Stenosarchaea group</taxon>
        <taxon>Halobacteria</taxon>
        <taxon>Halobacteriales</taxon>
        <taxon>Halorubellaceae</taxon>
        <taxon>Haloarchaeobius</taxon>
    </lineage>
</organism>
<accession>A0ABD6DH70</accession>
<name>A0ABD6DH70_9EURY</name>
<keyword evidence="2" id="KW-1133">Transmembrane helix</keyword>
<dbReference type="EMBL" id="JBHUDO010000001">
    <property type="protein sequence ID" value="MFD1644823.1"/>
    <property type="molecule type" value="Genomic_DNA"/>
</dbReference>
<gene>
    <name evidence="3" type="ORF">ACFSBL_03915</name>
</gene>
<keyword evidence="2" id="KW-0812">Transmembrane</keyword>
<dbReference type="AlphaFoldDB" id="A0ABD6DH70"/>
<reference evidence="3 4" key="1">
    <citation type="journal article" date="2019" name="Int. J. Syst. Evol. Microbiol.">
        <title>The Global Catalogue of Microorganisms (GCM) 10K type strain sequencing project: providing services to taxonomists for standard genome sequencing and annotation.</title>
        <authorList>
            <consortium name="The Broad Institute Genomics Platform"/>
            <consortium name="The Broad Institute Genome Sequencing Center for Infectious Disease"/>
            <person name="Wu L."/>
            <person name="Ma J."/>
        </authorList>
    </citation>
    <scope>NUCLEOTIDE SEQUENCE [LARGE SCALE GENOMIC DNA]</scope>
    <source>
        <strain evidence="3 4">CGMCC 1.10390</strain>
    </source>
</reference>
<sequence>MSEDTDSVESEHDAAEDHAHDDHGHGSDHADEQHASRVTSPMQEFEMSQVAFGAVVMLVGVIVTIGLPVLLA</sequence>
<protein>
    <submittedName>
        <fullName evidence="3">Uncharacterized protein</fullName>
    </submittedName>
</protein>
<keyword evidence="4" id="KW-1185">Reference proteome</keyword>
<evidence type="ECO:0000313" key="3">
    <source>
        <dbReference type="EMBL" id="MFD1644823.1"/>
    </source>
</evidence>
<feature type="compositionally biased region" description="Basic and acidic residues" evidence="1">
    <location>
        <begin position="9"/>
        <end position="35"/>
    </location>
</feature>